<dbReference type="EMBL" id="SRLO01000655">
    <property type="protein sequence ID" value="TNN49465.1"/>
    <property type="molecule type" value="Genomic_DNA"/>
</dbReference>
<accession>A0A4Z2G8R2</accession>
<name>A0A4Z2G8R2_9TELE</name>
<protein>
    <submittedName>
        <fullName evidence="2">Uncharacterized protein</fullName>
    </submittedName>
</protein>
<evidence type="ECO:0000313" key="3">
    <source>
        <dbReference type="Proteomes" id="UP000314294"/>
    </source>
</evidence>
<dbReference type="AlphaFoldDB" id="A0A4Z2G8R2"/>
<dbReference type="Proteomes" id="UP000314294">
    <property type="component" value="Unassembled WGS sequence"/>
</dbReference>
<feature type="compositionally biased region" description="Basic and acidic residues" evidence="1">
    <location>
        <begin position="74"/>
        <end position="83"/>
    </location>
</feature>
<gene>
    <name evidence="2" type="ORF">EYF80_040306</name>
</gene>
<reference evidence="2 3" key="1">
    <citation type="submission" date="2019-03" db="EMBL/GenBank/DDBJ databases">
        <title>First draft genome of Liparis tanakae, snailfish: a comprehensive survey of snailfish specific genes.</title>
        <authorList>
            <person name="Kim W."/>
            <person name="Song I."/>
            <person name="Jeong J.-H."/>
            <person name="Kim D."/>
            <person name="Kim S."/>
            <person name="Ryu S."/>
            <person name="Song J.Y."/>
            <person name="Lee S.K."/>
        </authorList>
    </citation>
    <scope>NUCLEOTIDE SEQUENCE [LARGE SCALE GENOMIC DNA]</scope>
    <source>
        <tissue evidence="2">Muscle</tissue>
    </source>
</reference>
<organism evidence="2 3">
    <name type="scientific">Liparis tanakae</name>
    <name type="common">Tanaka's snailfish</name>
    <dbReference type="NCBI Taxonomy" id="230148"/>
    <lineage>
        <taxon>Eukaryota</taxon>
        <taxon>Metazoa</taxon>
        <taxon>Chordata</taxon>
        <taxon>Craniata</taxon>
        <taxon>Vertebrata</taxon>
        <taxon>Euteleostomi</taxon>
        <taxon>Actinopterygii</taxon>
        <taxon>Neopterygii</taxon>
        <taxon>Teleostei</taxon>
        <taxon>Neoteleostei</taxon>
        <taxon>Acanthomorphata</taxon>
        <taxon>Eupercaria</taxon>
        <taxon>Perciformes</taxon>
        <taxon>Cottioidei</taxon>
        <taxon>Cottales</taxon>
        <taxon>Liparidae</taxon>
        <taxon>Liparis</taxon>
    </lineage>
</organism>
<evidence type="ECO:0000313" key="2">
    <source>
        <dbReference type="EMBL" id="TNN49465.1"/>
    </source>
</evidence>
<keyword evidence="3" id="KW-1185">Reference proteome</keyword>
<comment type="caution">
    <text evidence="2">The sequence shown here is derived from an EMBL/GenBank/DDBJ whole genome shotgun (WGS) entry which is preliminary data.</text>
</comment>
<feature type="region of interest" description="Disordered" evidence="1">
    <location>
        <begin position="62"/>
        <end position="83"/>
    </location>
</feature>
<evidence type="ECO:0000256" key="1">
    <source>
        <dbReference type="SAM" id="MobiDB-lite"/>
    </source>
</evidence>
<sequence length="83" mass="9332">MAFVPSVLAFACSFTTGSEGHTLNQRSSLSSRSRASGLTRCWFSDWMNCSQRFLVCLDAKTRSGGQSGFHEKRRINETERRPP</sequence>
<proteinExistence type="predicted"/>